<sequence length="90" mass="10113">MAGEVSEMIRRRYLDTDDEPAEEYSVGQLHLKMLAANRDYDVYLANLRCRSTAAGAGVPATRPTFSPGKVAYTGLERTRTYKVWNSSRLP</sequence>
<reference evidence="1 2" key="1">
    <citation type="submission" date="2023-11" db="EMBL/GenBank/DDBJ databases">
        <authorList>
            <person name="Val-Calvo J."/>
            <person name="Scortti M."/>
            <person name="Vazquez-Boland J."/>
        </authorList>
    </citation>
    <scope>NUCLEOTIDE SEQUENCE [LARGE SCALE GENOMIC DNA]</scope>
    <source>
        <strain evidence="1 2">DSM 46662</strain>
    </source>
</reference>
<organism evidence="1 2">
    <name type="scientific">Prescottella soli</name>
    <dbReference type="NCBI Taxonomy" id="1543852"/>
    <lineage>
        <taxon>Bacteria</taxon>
        <taxon>Bacillati</taxon>
        <taxon>Actinomycetota</taxon>
        <taxon>Actinomycetes</taxon>
        <taxon>Mycobacteriales</taxon>
        <taxon>Nocardiaceae</taxon>
        <taxon>Prescottella</taxon>
    </lineage>
</organism>
<comment type="caution">
    <text evidence="1">The sequence shown here is derived from an EMBL/GenBank/DDBJ whole genome shotgun (WGS) entry which is preliminary data.</text>
</comment>
<protein>
    <submittedName>
        <fullName evidence="1">Uncharacterized protein</fullName>
    </submittedName>
</protein>
<keyword evidence="2" id="KW-1185">Reference proteome</keyword>
<evidence type="ECO:0000313" key="2">
    <source>
        <dbReference type="Proteomes" id="UP001629744"/>
    </source>
</evidence>
<gene>
    <name evidence="1" type="ORF">ABEU19_004259</name>
</gene>
<accession>A0ABW9G1E7</accession>
<evidence type="ECO:0000313" key="1">
    <source>
        <dbReference type="EMBL" id="MFM1730721.1"/>
    </source>
</evidence>
<proteinExistence type="predicted"/>
<name>A0ABW9G1E7_9NOCA</name>
<dbReference type="Proteomes" id="UP001629744">
    <property type="component" value="Unassembled WGS sequence"/>
</dbReference>
<dbReference type="EMBL" id="JBDLNU010000005">
    <property type="protein sequence ID" value="MFM1730721.1"/>
    <property type="molecule type" value="Genomic_DNA"/>
</dbReference>
<dbReference type="RefSeq" id="WP_348603823.1">
    <property type="nucleotide sequence ID" value="NZ_CP157276.1"/>
</dbReference>